<evidence type="ECO:0000313" key="3">
    <source>
        <dbReference type="Proteomes" id="UP000655016"/>
    </source>
</evidence>
<gene>
    <name evidence="2" type="ORF">GCM10011518_44690</name>
</gene>
<dbReference type="EMBL" id="BMKP01000024">
    <property type="protein sequence ID" value="GGF30510.1"/>
    <property type="molecule type" value="Genomic_DNA"/>
</dbReference>
<accession>A0ABQ1UYP7</accession>
<proteinExistence type="predicted"/>
<evidence type="ECO:0000259" key="1">
    <source>
        <dbReference type="Pfam" id="PF15638"/>
    </source>
</evidence>
<evidence type="ECO:0000313" key="2">
    <source>
        <dbReference type="EMBL" id="GGF30510.1"/>
    </source>
</evidence>
<feature type="domain" description="Tox-MPTase2" evidence="1">
    <location>
        <begin position="73"/>
        <end position="254"/>
    </location>
</feature>
<name>A0ABQ1UYP7_9FLAO</name>
<comment type="caution">
    <text evidence="2">The sequence shown here is derived from an EMBL/GenBank/DDBJ whole genome shotgun (WGS) entry which is preliminary data.</text>
</comment>
<dbReference type="Pfam" id="PF15638">
    <property type="entry name" value="Tox-MPTase2"/>
    <property type="match status" value="1"/>
</dbReference>
<protein>
    <recommendedName>
        <fullName evidence="1">Tox-MPTase2 domain-containing protein</fullName>
    </recommendedName>
</protein>
<sequence length="302" mass="33648">MGAVSTDSSVGDCCCDSNDNRKITNTNNTNFDSLPQYNNTPNWGNSDEQPVLSIDGEIIDLHSTSPGSGDAIFSLSGNYKATGKKYTKDIYVETSPNNYHRLDSFKLNTDNLVSILGPDKNQANRNLIDKIITYYARKIGISADIVIDSESYSKPEALAYFSPVDGKIHIAIHENGTIDSLLNNFNNLMSVLYHENLHLKDKQDGKTVTYRSHAEVYMNQILKGPNFSKTTYDFQKGQIGAFAAYLDNAINRGENVDDLIKTFNEQSVDWKVTGHYTYGPGNLVYYKGEAMYLQSLLLSTPN</sequence>
<dbReference type="Proteomes" id="UP000655016">
    <property type="component" value="Unassembled WGS sequence"/>
</dbReference>
<reference evidence="3" key="1">
    <citation type="journal article" date="2019" name="Int. J. Syst. Evol. Microbiol.">
        <title>The Global Catalogue of Microorganisms (GCM) 10K type strain sequencing project: providing services to taxonomists for standard genome sequencing and annotation.</title>
        <authorList>
            <consortium name="The Broad Institute Genomics Platform"/>
            <consortium name="The Broad Institute Genome Sequencing Center for Infectious Disease"/>
            <person name="Wu L."/>
            <person name="Ma J."/>
        </authorList>
    </citation>
    <scope>NUCLEOTIDE SEQUENCE [LARGE SCALE GENOMIC DNA]</scope>
    <source>
        <strain evidence="3">CGMCC 1.16060</strain>
    </source>
</reference>
<keyword evidence="3" id="KW-1185">Reference proteome</keyword>
<dbReference type="InterPro" id="IPR028914">
    <property type="entry name" value="Tox-MPTase2_dom"/>
</dbReference>
<organism evidence="2 3">
    <name type="scientific">Flavobacterium limi</name>
    <dbReference type="NCBI Taxonomy" id="2045105"/>
    <lineage>
        <taxon>Bacteria</taxon>
        <taxon>Pseudomonadati</taxon>
        <taxon>Bacteroidota</taxon>
        <taxon>Flavobacteriia</taxon>
        <taxon>Flavobacteriales</taxon>
        <taxon>Flavobacteriaceae</taxon>
        <taxon>Flavobacterium</taxon>
    </lineage>
</organism>